<keyword evidence="1" id="KW-0472">Membrane</keyword>
<keyword evidence="1" id="KW-1133">Transmembrane helix</keyword>
<dbReference type="RefSeq" id="WP_380084190.1">
    <property type="nucleotide sequence ID" value="NZ_JBHSWD010000004.1"/>
</dbReference>
<feature type="transmembrane region" description="Helical" evidence="1">
    <location>
        <begin position="7"/>
        <end position="32"/>
    </location>
</feature>
<evidence type="ECO:0000313" key="3">
    <source>
        <dbReference type="EMBL" id="MFC6593117.1"/>
    </source>
</evidence>
<reference evidence="3" key="1">
    <citation type="journal article" date="2014" name="Int. J. Syst. Evol. Microbiol.">
        <title>Complete genome of a new Firmicutes species belonging to the dominant human colonic microbiota ('Ruminococcus bicirculans') reveals two chromosomes and a selective capacity to utilize plant glucans.</title>
        <authorList>
            <consortium name="NISC Comparative Sequencing Program"/>
            <person name="Wegmann U."/>
            <person name="Louis P."/>
            <person name="Goesmann A."/>
            <person name="Henrissat B."/>
            <person name="Duncan S.H."/>
            <person name="Flint H.J."/>
        </authorList>
    </citation>
    <scope>NUCLEOTIDE SEQUENCE</scope>
    <source>
        <strain evidence="3">NBRC 112440</strain>
    </source>
</reference>
<evidence type="ECO:0000256" key="1">
    <source>
        <dbReference type="SAM" id="Phobius"/>
    </source>
</evidence>
<keyword evidence="1" id="KW-0812">Transmembrane</keyword>
<organism evidence="3 4">
    <name type="scientific">Deinococcus lacus</name>
    <dbReference type="NCBI Taxonomy" id="392561"/>
    <lineage>
        <taxon>Bacteria</taxon>
        <taxon>Thermotogati</taxon>
        <taxon>Deinococcota</taxon>
        <taxon>Deinococci</taxon>
        <taxon>Deinococcales</taxon>
        <taxon>Deinococcaceae</taxon>
        <taxon>Deinococcus</taxon>
    </lineage>
</organism>
<reference evidence="3" key="3">
    <citation type="submission" date="2024-09" db="EMBL/GenBank/DDBJ databases">
        <authorList>
            <person name="Sun Q."/>
            <person name="Mori K."/>
        </authorList>
    </citation>
    <scope>NUCLEOTIDE SEQUENCE</scope>
    <source>
        <strain evidence="3">NBRC 112440</strain>
    </source>
</reference>
<dbReference type="EMBL" id="JBHSWD010000004">
    <property type="protein sequence ID" value="MFC6593097.1"/>
    <property type="molecule type" value="Genomic_DNA"/>
</dbReference>
<evidence type="ECO:0000313" key="4">
    <source>
        <dbReference type="Proteomes" id="UP001596297"/>
    </source>
</evidence>
<evidence type="ECO:0000313" key="2">
    <source>
        <dbReference type="EMBL" id="MFC6593097.1"/>
    </source>
</evidence>
<gene>
    <name evidence="2" type="ORF">ACFP81_14485</name>
    <name evidence="3" type="ORF">ACFP81_14585</name>
</gene>
<dbReference type="EMBL" id="JBHSWD010000005">
    <property type="protein sequence ID" value="MFC6593117.1"/>
    <property type="molecule type" value="Genomic_DNA"/>
</dbReference>
<name>A0ABW1YIV5_9DEIO</name>
<proteinExistence type="predicted"/>
<accession>A0ABW1YIV5</accession>
<comment type="caution">
    <text evidence="3">The sequence shown here is derived from an EMBL/GenBank/DDBJ whole genome shotgun (WGS) entry which is preliminary data.</text>
</comment>
<protein>
    <submittedName>
        <fullName evidence="3">Uncharacterized protein</fullName>
    </submittedName>
</protein>
<dbReference type="Proteomes" id="UP001596297">
    <property type="component" value="Unassembled WGS sequence"/>
</dbReference>
<reference evidence="4" key="2">
    <citation type="journal article" date="2019" name="Int. J. Syst. Evol. Microbiol.">
        <title>The Global Catalogue of Microorganisms (GCM) 10K type strain sequencing project: providing services to taxonomists for standard genome sequencing and annotation.</title>
        <authorList>
            <consortium name="The Broad Institute Genomics Platform"/>
            <consortium name="The Broad Institute Genome Sequencing Center for Infectious Disease"/>
            <person name="Wu L."/>
            <person name="Ma J."/>
        </authorList>
    </citation>
    <scope>NUCLEOTIDE SEQUENCE [LARGE SCALE GENOMIC DNA]</scope>
    <source>
        <strain evidence="4">CGMCC 1.15772</strain>
    </source>
</reference>
<sequence length="41" mass="4628">MEEIAKLFQLFAMAAGVLVVVGIIGIIIYFRWRAEGQERGM</sequence>
<keyword evidence="4" id="KW-1185">Reference proteome</keyword>